<reference evidence="2 3" key="1">
    <citation type="submission" date="2016-10" db="EMBL/GenBank/DDBJ databases">
        <authorList>
            <person name="de Groot N.N."/>
        </authorList>
    </citation>
    <scope>NUCLEOTIDE SEQUENCE [LARGE SCALE GENOMIC DNA]</scope>
    <source>
        <strain evidence="2 3">CGMCC 1.9156</strain>
    </source>
</reference>
<feature type="transmembrane region" description="Helical" evidence="1">
    <location>
        <begin position="7"/>
        <end position="24"/>
    </location>
</feature>
<keyword evidence="1" id="KW-0472">Membrane</keyword>
<dbReference type="STRING" id="655355.SAMN05216283_10974"/>
<keyword evidence="3" id="KW-1185">Reference proteome</keyword>
<dbReference type="AlphaFoldDB" id="A0A1I2JSS6"/>
<gene>
    <name evidence="2" type="ORF">SAMN05216283_10974</name>
</gene>
<keyword evidence="1" id="KW-1133">Transmembrane helix</keyword>
<dbReference type="RefSeq" id="WP_093920764.1">
    <property type="nucleotide sequence ID" value="NZ_FONW01000009.1"/>
</dbReference>
<proteinExistence type="predicted"/>
<evidence type="ECO:0000256" key="1">
    <source>
        <dbReference type="SAM" id="Phobius"/>
    </source>
</evidence>
<organism evidence="2 3">
    <name type="scientific">Sunxiuqinia elliptica</name>
    <dbReference type="NCBI Taxonomy" id="655355"/>
    <lineage>
        <taxon>Bacteria</taxon>
        <taxon>Pseudomonadati</taxon>
        <taxon>Bacteroidota</taxon>
        <taxon>Bacteroidia</taxon>
        <taxon>Marinilabiliales</taxon>
        <taxon>Prolixibacteraceae</taxon>
        <taxon>Sunxiuqinia</taxon>
    </lineage>
</organism>
<evidence type="ECO:0000313" key="2">
    <source>
        <dbReference type="EMBL" id="SFF55876.1"/>
    </source>
</evidence>
<accession>A0A1I2JSS6</accession>
<keyword evidence="1" id="KW-0812">Transmembrane</keyword>
<evidence type="ECO:0008006" key="4">
    <source>
        <dbReference type="Google" id="ProtNLM"/>
    </source>
</evidence>
<protein>
    <recommendedName>
        <fullName evidence="4">Transglycosylase</fullName>
    </recommendedName>
</protein>
<feature type="transmembrane region" description="Helical" evidence="1">
    <location>
        <begin position="44"/>
        <end position="63"/>
    </location>
</feature>
<name>A0A1I2JSS6_9BACT</name>
<dbReference type="EMBL" id="FONW01000009">
    <property type="protein sequence ID" value="SFF55876.1"/>
    <property type="molecule type" value="Genomic_DNA"/>
</dbReference>
<evidence type="ECO:0000313" key="3">
    <source>
        <dbReference type="Proteomes" id="UP000198964"/>
    </source>
</evidence>
<sequence>MKIVGIVLLVLGIIGLAIFGIQALNDSESFNVLGVDVAVSKANWNPVIVSAVVLVVGIVLAMAKPKRT</sequence>
<dbReference type="Proteomes" id="UP000198964">
    <property type="component" value="Unassembled WGS sequence"/>
</dbReference>